<organism evidence="1 2">
    <name type="scientific">Solirubrobacter phytolaccae</name>
    <dbReference type="NCBI Taxonomy" id="1404360"/>
    <lineage>
        <taxon>Bacteria</taxon>
        <taxon>Bacillati</taxon>
        <taxon>Actinomycetota</taxon>
        <taxon>Thermoleophilia</taxon>
        <taxon>Solirubrobacterales</taxon>
        <taxon>Solirubrobacteraceae</taxon>
        <taxon>Solirubrobacter</taxon>
    </lineage>
</organism>
<dbReference type="RefSeq" id="WP_270028862.1">
    <property type="nucleotide sequence ID" value="NZ_JAPDDP010000075.1"/>
</dbReference>
<comment type="caution">
    <text evidence="1">The sequence shown here is derived from an EMBL/GenBank/DDBJ whole genome shotgun (WGS) entry which is preliminary data.</text>
</comment>
<proteinExistence type="predicted"/>
<dbReference type="EMBL" id="JAPDDP010000075">
    <property type="protein sequence ID" value="MDA0184407.1"/>
    <property type="molecule type" value="Genomic_DNA"/>
</dbReference>
<dbReference type="Proteomes" id="UP001147653">
    <property type="component" value="Unassembled WGS sequence"/>
</dbReference>
<reference evidence="1" key="1">
    <citation type="submission" date="2022-10" db="EMBL/GenBank/DDBJ databases">
        <title>The WGS of Solirubrobacter phytolaccae KCTC 29190.</title>
        <authorList>
            <person name="Jiang Z."/>
        </authorList>
    </citation>
    <scope>NUCLEOTIDE SEQUENCE</scope>
    <source>
        <strain evidence="1">KCTC 29190</strain>
    </source>
</reference>
<name>A0A9X3NMX9_9ACTN</name>
<keyword evidence="2" id="KW-1185">Reference proteome</keyword>
<dbReference type="AlphaFoldDB" id="A0A9X3NMX9"/>
<evidence type="ECO:0000313" key="2">
    <source>
        <dbReference type="Proteomes" id="UP001147653"/>
    </source>
</evidence>
<evidence type="ECO:0000313" key="1">
    <source>
        <dbReference type="EMBL" id="MDA0184407.1"/>
    </source>
</evidence>
<sequence length="63" mass="6895">MTSTVEYTSPGQRFARADLVALIQQQVVRVAGLRAQISAGLPVTGDLATELRELELLQDRLDL</sequence>
<accession>A0A9X3NMX9</accession>
<protein>
    <submittedName>
        <fullName evidence="1">Uncharacterized protein</fullName>
    </submittedName>
</protein>
<gene>
    <name evidence="1" type="ORF">OJ997_29150</name>
</gene>